<dbReference type="Gene3D" id="3.30.2320.10">
    <property type="entry name" value="hypothetical protein PF0899 domain"/>
    <property type="match status" value="1"/>
</dbReference>
<reference evidence="1 2" key="1">
    <citation type="journal article" date="2012" name="J. Bacteriol.">
        <title>Genome Sequencing of a Genetically-Tractable Pyrococcus furiosus Strain Reveals a Highly Dynamic Genome.</title>
        <authorList>
            <person name="Bridger S.L."/>
            <person name="Lancaster W.A."/>
            <person name="Poole F.L.II."/>
            <person name="Schut G.J."/>
            <person name="Adams M.W."/>
        </authorList>
    </citation>
    <scope>NUCLEOTIDE SEQUENCE [LARGE SCALE GENOMIC DNA]</scope>
    <source>
        <strain evidence="1 2">COM1</strain>
    </source>
</reference>
<dbReference type="Proteomes" id="UP000006216">
    <property type="component" value="Chromosome"/>
</dbReference>
<name>I6UPG4_9EURY</name>
<dbReference type="SUPFAM" id="SSF111057">
    <property type="entry name" value="Hypothetical protein PF0899"/>
    <property type="match status" value="1"/>
</dbReference>
<proteinExistence type="predicted"/>
<accession>I6UPG4</accession>
<dbReference type="InterPro" id="IPR014418">
    <property type="entry name" value="ENCP4"/>
</dbReference>
<evidence type="ECO:0000313" key="2">
    <source>
        <dbReference type="Proteomes" id="UP000006216"/>
    </source>
</evidence>
<gene>
    <name evidence="1" type="ORF">PFC_03710</name>
</gene>
<dbReference type="HOGENOM" id="CLU_2366334_0_0_2"/>
<dbReference type="PIRSF" id="PIRSF004604">
    <property type="entry name" value="UCP004604"/>
    <property type="match status" value="1"/>
</dbReference>
<dbReference type="Pfam" id="PF08967">
    <property type="entry name" value="ENCP4"/>
    <property type="match status" value="1"/>
</dbReference>
<dbReference type="NCBIfam" id="NF041190">
    <property type="entry name" value="encap_f4a"/>
    <property type="match status" value="1"/>
</dbReference>
<evidence type="ECO:0000313" key="1">
    <source>
        <dbReference type="EMBL" id="AFN03691.1"/>
    </source>
</evidence>
<sequence length="89" mass="10014">MIRILGEIEEKMNELKMDGFNPDIILFGREAYNFLSNLLKKEMEEEGPFTHVSNIKIEILEELGGDAVVIDSKVLGLVPGAAKRIKIIK</sequence>
<dbReference type="EMBL" id="CP003685">
    <property type="protein sequence ID" value="AFN03691.1"/>
    <property type="molecule type" value="Genomic_DNA"/>
</dbReference>
<dbReference type="KEGG" id="pfi:PFC_03710"/>
<organism evidence="2">
    <name type="scientific">Pyrococcus furiosus COM1</name>
    <dbReference type="NCBI Taxonomy" id="1185654"/>
    <lineage>
        <taxon>Archaea</taxon>
        <taxon>Methanobacteriati</taxon>
        <taxon>Methanobacteriota</taxon>
        <taxon>Thermococci</taxon>
        <taxon>Thermococcales</taxon>
        <taxon>Thermococcaceae</taxon>
        <taxon>Pyrococcus</taxon>
    </lineage>
</organism>
<dbReference type="InterPro" id="IPR036216">
    <property type="entry name" value="ENCP4_sf"/>
</dbReference>
<dbReference type="AlphaFoldDB" id="I6UPG4"/>
<evidence type="ECO:0008006" key="3">
    <source>
        <dbReference type="Google" id="ProtNLM"/>
    </source>
</evidence>
<protein>
    <recommendedName>
        <fullName evidence="3">DUF1884 domain-containing protein</fullName>
    </recommendedName>
</protein>
<dbReference type="PATRIC" id="fig|1185654.4.peg.755"/>